<dbReference type="CDD" id="cd07043">
    <property type="entry name" value="STAS_anti-anti-sigma_factors"/>
    <property type="match status" value="1"/>
</dbReference>
<sequence length="96" mass="10772">MAEQLSWTRDGERLMLRGELDQDFLVPLWDARNEVTQGVSVIDLNGLSRVDTAGLALLVHLVDLIRSQGRKVSLEGVSEKVATLKRLYNLPEDMIP</sequence>
<accession>A0A1B7K6W1</accession>
<dbReference type="Gene3D" id="3.30.750.24">
    <property type="entry name" value="STAS domain"/>
    <property type="match status" value="1"/>
</dbReference>
<evidence type="ECO:0000259" key="1">
    <source>
        <dbReference type="PROSITE" id="PS50801"/>
    </source>
</evidence>
<dbReference type="PANTHER" id="PTHR35849:SF1">
    <property type="entry name" value="INTERMEMBRANE PHOSPHOLIPID TRANSPORT SYSTEM BINDING PROTEIN MLAB"/>
    <property type="match status" value="1"/>
</dbReference>
<dbReference type="InterPro" id="IPR049743">
    <property type="entry name" value="MlaB"/>
</dbReference>
<dbReference type="InterPro" id="IPR002645">
    <property type="entry name" value="STAS_dom"/>
</dbReference>
<dbReference type="PROSITE" id="PS50801">
    <property type="entry name" value="STAS"/>
    <property type="match status" value="1"/>
</dbReference>
<name>A0A1B7K6W1_9ENTR</name>
<dbReference type="EMBL" id="LXEU01000014">
    <property type="protein sequence ID" value="OAT55896.1"/>
    <property type="molecule type" value="Genomic_DNA"/>
</dbReference>
<reference evidence="2 3" key="1">
    <citation type="submission" date="2016-04" db="EMBL/GenBank/DDBJ databases">
        <title>ATOL: Assembling a taxonomically balanced genome-scale reconstruction of the evolutionary history of the Enterobacteriaceae.</title>
        <authorList>
            <person name="Plunkett G.III."/>
            <person name="Neeno-Eckwall E.C."/>
            <person name="Glasner J.D."/>
            <person name="Perna N.T."/>
        </authorList>
    </citation>
    <scope>NUCLEOTIDE SEQUENCE [LARGE SCALE GENOMIC DNA]</scope>
    <source>
        <strain evidence="2 3">ATCC 51603</strain>
    </source>
</reference>
<dbReference type="RefSeq" id="WP_064541875.1">
    <property type="nucleotide sequence ID" value="NZ_LXEU01000014.1"/>
</dbReference>
<dbReference type="InterPro" id="IPR058548">
    <property type="entry name" value="MlaB-like_STAS"/>
</dbReference>
<protein>
    <recommendedName>
        <fullName evidence="1">STAS domain-containing protein</fullName>
    </recommendedName>
</protein>
<dbReference type="AlphaFoldDB" id="A0A1B7K6W1"/>
<dbReference type="PATRIC" id="fig|1354264.4.peg.651"/>
<dbReference type="Pfam" id="PF13466">
    <property type="entry name" value="STAS_2"/>
    <property type="match status" value="1"/>
</dbReference>
<proteinExistence type="predicted"/>
<dbReference type="InterPro" id="IPR052746">
    <property type="entry name" value="MlaB_ABC_Transporter"/>
</dbReference>
<evidence type="ECO:0000313" key="3">
    <source>
        <dbReference type="Proteomes" id="UP000078386"/>
    </source>
</evidence>
<gene>
    <name evidence="2" type="ORF">M989_00625</name>
</gene>
<dbReference type="NCBIfam" id="NF033618">
    <property type="entry name" value="mlaB_1"/>
    <property type="match status" value="1"/>
</dbReference>
<evidence type="ECO:0000313" key="2">
    <source>
        <dbReference type="EMBL" id="OAT55896.1"/>
    </source>
</evidence>
<dbReference type="InterPro" id="IPR036513">
    <property type="entry name" value="STAS_dom_sf"/>
</dbReference>
<dbReference type="Proteomes" id="UP000078386">
    <property type="component" value="Unassembled WGS sequence"/>
</dbReference>
<dbReference type="PANTHER" id="PTHR35849">
    <property type="entry name" value="BLR2341 PROTEIN"/>
    <property type="match status" value="1"/>
</dbReference>
<feature type="domain" description="STAS" evidence="1">
    <location>
        <begin position="41"/>
        <end position="96"/>
    </location>
</feature>
<dbReference type="SUPFAM" id="SSF52091">
    <property type="entry name" value="SpoIIaa-like"/>
    <property type="match status" value="1"/>
</dbReference>
<comment type="caution">
    <text evidence="2">The sequence shown here is derived from an EMBL/GenBank/DDBJ whole genome shotgun (WGS) entry which is preliminary data.</text>
</comment>
<keyword evidence="3" id="KW-1185">Reference proteome</keyword>
<organism evidence="2 3">
    <name type="scientific">Kluyvera georgiana ATCC 51603</name>
    <dbReference type="NCBI Taxonomy" id="1354264"/>
    <lineage>
        <taxon>Bacteria</taxon>
        <taxon>Pseudomonadati</taxon>
        <taxon>Pseudomonadota</taxon>
        <taxon>Gammaproteobacteria</taxon>
        <taxon>Enterobacterales</taxon>
        <taxon>Enterobacteriaceae</taxon>
        <taxon>Kluyvera</taxon>
    </lineage>
</organism>